<proteinExistence type="predicted"/>
<dbReference type="SUPFAM" id="SSF53335">
    <property type="entry name" value="S-adenosyl-L-methionine-dependent methyltransferases"/>
    <property type="match status" value="1"/>
</dbReference>
<dbReference type="GO" id="GO:0032259">
    <property type="term" value="P:methylation"/>
    <property type="evidence" value="ECO:0007669"/>
    <property type="project" value="UniProtKB-KW"/>
</dbReference>
<evidence type="ECO:0000313" key="2">
    <source>
        <dbReference type="Proteomes" id="UP001589619"/>
    </source>
</evidence>
<keyword evidence="1" id="KW-0808">Transferase</keyword>
<dbReference type="Proteomes" id="UP001589619">
    <property type="component" value="Unassembled WGS sequence"/>
</dbReference>
<dbReference type="RefSeq" id="WP_344902986.1">
    <property type="nucleotide sequence ID" value="NZ_BAAAYO010000001.1"/>
</dbReference>
<organism evidence="1 2">
    <name type="scientific">Paenibacillus hodogayensis</name>
    <dbReference type="NCBI Taxonomy" id="279208"/>
    <lineage>
        <taxon>Bacteria</taxon>
        <taxon>Bacillati</taxon>
        <taxon>Bacillota</taxon>
        <taxon>Bacilli</taxon>
        <taxon>Bacillales</taxon>
        <taxon>Paenibacillaceae</taxon>
        <taxon>Paenibacillus</taxon>
    </lineage>
</organism>
<dbReference type="EMBL" id="JBHMAG010000012">
    <property type="protein sequence ID" value="MFB9752884.1"/>
    <property type="molecule type" value="Genomic_DNA"/>
</dbReference>
<keyword evidence="1" id="KW-0489">Methyltransferase</keyword>
<accession>A0ABV5VX45</accession>
<reference evidence="1 2" key="1">
    <citation type="submission" date="2024-09" db="EMBL/GenBank/DDBJ databases">
        <authorList>
            <person name="Sun Q."/>
            <person name="Mori K."/>
        </authorList>
    </citation>
    <scope>NUCLEOTIDE SEQUENCE [LARGE SCALE GENOMIC DNA]</scope>
    <source>
        <strain evidence="1 2">JCM 12520</strain>
    </source>
</reference>
<dbReference type="InterPro" id="IPR029063">
    <property type="entry name" value="SAM-dependent_MTases_sf"/>
</dbReference>
<name>A0ABV5VX45_9BACL</name>
<evidence type="ECO:0000313" key="1">
    <source>
        <dbReference type="EMBL" id="MFB9752884.1"/>
    </source>
</evidence>
<dbReference type="Gene3D" id="3.40.50.150">
    <property type="entry name" value="Vaccinia Virus protein VP39"/>
    <property type="match status" value="1"/>
</dbReference>
<dbReference type="GO" id="GO:0008168">
    <property type="term" value="F:methyltransferase activity"/>
    <property type="evidence" value="ECO:0007669"/>
    <property type="project" value="UniProtKB-KW"/>
</dbReference>
<protein>
    <submittedName>
        <fullName evidence="1">Methylase</fullName>
    </submittedName>
</protein>
<gene>
    <name evidence="1" type="ORF">ACFFNY_15070</name>
</gene>
<sequence length="235" mass="26508">MGEQQHYEQIGVAMTCRGYAEYERMFGLDAGTLERGAILDVAAGASSFAAEAKAKGADVRCADPRYAMTALQIGEEGYAEIETSTNKLERLAERFDWSYYGDSARHKAGRLRSLDLFIQDFNRPEARESYVPDALPNLSFADDRFSLVLCSHFLFLYGDQFDEAFHRDAVTELLRVCRPGGEVRIYPLLSLRWEPYPGLERLMRHLETLGASCELRKSALPFIPGSTDMLVIDKK</sequence>
<comment type="caution">
    <text evidence="1">The sequence shown here is derived from an EMBL/GenBank/DDBJ whole genome shotgun (WGS) entry which is preliminary data.</text>
</comment>
<keyword evidence="2" id="KW-1185">Reference proteome</keyword>